<organism evidence="9 10">
    <name type="scientific">Roseovarius aquimarinus</name>
    <dbReference type="NCBI Taxonomy" id="1229156"/>
    <lineage>
        <taxon>Bacteria</taxon>
        <taxon>Pseudomonadati</taxon>
        <taxon>Pseudomonadota</taxon>
        <taxon>Alphaproteobacteria</taxon>
        <taxon>Rhodobacterales</taxon>
        <taxon>Roseobacteraceae</taxon>
        <taxon>Roseovarius</taxon>
    </lineage>
</organism>
<keyword evidence="5 8" id="KW-1133">Transmembrane helix</keyword>
<dbReference type="InterPro" id="IPR007498">
    <property type="entry name" value="PqiA-like"/>
</dbReference>
<dbReference type="InterPro" id="IPR051800">
    <property type="entry name" value="PqiA-PqiB_transport"/>
</dbReference>
<dbReference type="PANTHER" id="PTHR30462">
    <property type="entry name" value="INTERMEMBRANE TRANSPORT PROTEIN PQIB-RELATED"/>
    <property type="match status" value="1"/>
</dbReference>
<keyword evidence="4 8" id="KW-0812">Transmembrane</keyword>
<evidence type="ECO:0000256" key="6">
    <source>
        <dbReference type="ARBA" id="ARBA00023136"/>
    </source>
</evidence>
<keyword evidence="6 8" id="KW-0472">Membrane</keyword>
<feature type="region of interest" description="Disordered" evidence="7">
    <location>
        <begin position="199"/>
        <end position="222"/>
    </location>
</feature>
<gene>
    <name evidence="9" type="ORF">ACGRVM_15690</name>
</gene>
<evidence type="ECO:0000256" key="7">
    <source>
        <dbReference type="SAM" id="MobiDB-lite"/>
    </source>
</evidence>
<feature type="transmembrane region" description="Helical" evidence="8">
    <location>
        <begin position="139"/>
        <end position="158"/>
    </location>
</feature>
<protein>
    <submittedName>
        <fullName evidence="9">Paraquat-inducible protein A</fullName>
    </submittedName>
</protein>
<evidence type="ECO:0000313" key="9">
    <source>
        <dbReference type="EMBL" id="MFH0255349.1"/>
    </source>
</evidence>
<evidence type="ECO:0000256" key="3">
    <source>
        <dbReference type="ARBA" id="ARBA00022519"/>
    </source>
</evidence>
<dbReference type="RefSeq" id="WP_377173169.1">
    <property type="nucleotide sequence ID" value="NZ_JBHTJC010000007.1"/>
</dbReference>
<dbReference type="EMBL" id="JBIHMM010000006">
    <property type="protein sequence ID" value="MFH0255349.1"/>
    <property type="molecule type" value="Genomic_DNA"/>
</dbReference>
<keyword evidence="3" id="KW-0997">Cell inner membrane</keyword>
<keyword evidence="2" id="KW-1003">Cell membrane</keyword>
<evidence type="ECO:0000313" key="10">
    <source>
        <dbReference type="Proteomes" id="UP001607157"/>
    </source>
</evidence>
<sequence>MKTAREMDLVGCRRCTKVSPKGTTICPRCGGKITSRDPMSLQKVMAWWVLGLACYIPANLYVMIETKTLVGSTGNTIIGGAVELAHHGAWGVAIIILLASAVIPVGKFVIILGLVIGVRRGPQISNDLRQKLYEIVEYIGRWSMVDVFVVAVLSSLVQLQTLVNITPGRASLFFALSVIFTMLSAQSFDSRLIWDTGQGAPRRGRKGEADPAPAGTEKETTA</sequence>
<evidence type="ECO:0000256" key="5">
    <source>
        <dbReference type="ARBA" id="ARBA00022989"/>
    </source>
</evidence>
<keyword evidence="10" id="KW-1185">Reference proteome</keyword>
<comment type="caution">
    <text evidence="9">The sequence shown here is derived from an EMBL/GenBank/DDBJ whole genome shotgun (WGS) entry which is preliminary data.</text>
</comment>
<evidence type="ECO:0000256" key="4">
    <source>
        <dbReference type="ARBA" id="ARBA00022692"/>
    </source>
</evidence>
<dbReference type="Pfam" id="PF04403">
    <property type="entry name" value="PqiA"/>
    <property type="match status" value="1"/>
</dbReference>
<dbReference type="PANTHER" id="PTHR30462:SF3">
    <property type="entry name" value="INTERMEMBRANE TRANSPORT PROTEIN PQIA"/>
    <property type="match status" value="1"/>
</dbReference>
<name>A0ABW7IBP3_9RHOB</name>
<evidence type="ECO:0000256" key="8">
    <source>
        <dbReference type="SAM" id="Phobius"/>
    </source>
</evidence>
<proteinExistence type="predicted"/>
<feature type="transmembrane region" description="Helical" evidence="8">
    <location>
        <begin position="44"/>
        <end position="64"/>
    </location>
</feature>
<comment type="subcellular location">
    <subcellularLocation>
        <location evidence="1">Cell inner membrane</location>
    </subcellularLocation>
</comment>
<accession>A0ABW7IBP3</accession>
<reference evidence="9 10" key="1">
    <citation type="submission" date="2024-10" db="EMBL/GenBank/DDBJ databases">
        <authorList>
            <person name="Yang X.-N."/>
        </authorList>
    </citation>
    <scope>NUCLEOTIDE SEQUENCE [LARGE SCALE GENOMIC DNA]</scope>
    <source>
        <strain evidence="9 10">CAU 1059</strain>
    </source>
</reference>
<dbReference type="Proteomes" id="UP001607157">
    <property type="component" value="Unassembled WGS sequence"/>
</dbReference>
<feature type="transmembrane region" description="Helical" evidence="8">
    <location>
        <begin position="89"/>
        <end position="118"/>
    </location>
</feature>
<feature type="transmembrane region" description="Helical" evidence="8">
    <location>
        <begin position="170"/>
        <end position="188"/>
    </location>
</feature>
<evidence type="ECO:0000256" key="1">
    <source>
        <dbReference type="ARBA" id="ARBA00004533"/>
    </source>
</evidence>
<evidence type="ECO:0000256" key="2">
    <source>
        <dbReference type="ARBA" id="ARBA00022475"/>
    </source>
</evidence>